<gene>
    <name evidence="17" type="ORF">J437_LFUL003448</name>
</gene>
<keyword evidence="13" id="KW-0472">Membrane</keyword>
<evidence type="ECO:0000313" key="18">
    <source>
        <dbReference type="Proteomes" id="UP000792457"/>
    </source>
</evidence>
<organism evidence="17 18">
    <name type="scientific">Ladona fulva</name>
    <name type="common">Scarce chaser dragonfly</name>
    <name type="synonym">Libellula fulva</name>
    <dbReference type="NCBI Taxonomy" id="123851"/>
    <lineage>
        <taxon>Eukaryota</taxon>
        <taxon>Metazoa</taxon>
        <taxon>Ecdysozoa</taxon>
        <taxon>Arthropoda</taxon>
        <taxon>Hexapoda</taxon>
        <taxon>Insecta</taxon>
        <taxon>Pterygota</taxon>
        <taxon>Palaeoptera</taxon>
        <taxon>Odonata</taxon>
        <taxon>Epiprocta</taxon>
        <taxon>Anisoptera</taxon>
        <taxon>Libelluloidea</taxon>
        <taxon>Libellulidae</taxon>
        <taxon>Ladona</taxon>
    </lineage>
</organism>
<evidence type="ECO:0000256" key="1">
    <source>
        <dbReference type="ARBA" id="ARBA00002920"/>
    </source>
</evidence>
<keyword evidence="6" id="KW-0813">Transport</keyword>
<keyword evidence="9" id="KW-0999">Mitochondrion inner membrane</keyword>
<keyword evidence="10" id="KW-0249">Electron transport</keyword>
<evidence type="ECO:0000256" key="9">
    <source>
        <dbReference type="ARBA" id="ARBA00022792"/>
    </source>
</evidence>
<evidence type="ECO:0000256" key="6">
    <source>
        <dbReference type="ARBA" id="ARBA00022448"/>
    </source>
</evidence>
<keyword evidence="7" id="KW-0597">Phosphoprotein</keyword>
<comment type="subcellular location">
    <subcellularLocation>
        <location evidence="2">Mitochondrion inner membrane</location>
        <topology evidence="2">Peripheral membrane protein</topology>
        <orientation evidence="2">Matrix side</orientation>
    </subcellularLocation>
</comment>
<comment type="function">
    <text evidence="1">Accessory subunit of the mitochondrial membrane respiratory chain NADH dehydrogenase (Complex I), that is believed to be not involved in catalysis. Complex I functions in the transfer of electrons from NADH to the respiratory chain. The immediate electron acceptor for the enzyme is believed to be ubiquinone.</text>
</comment>
<keyword evidence="8" id="KW-0679">Respiratory chain</keyword>
<dbReference type="GO" id="GO:0006120">
    <property type="term" value="P:mitochondrial electron transport, NADH to ubiquinone"/>
    <property type="evidence" value="ECO:0007669"/>
    <property type="project" value="InterPro"/>
</dbReference>
<comment type="caution">
    <text evidence="17">The sequence shown here is derived from an EMBL/GenBank/DDBJ whole genome shotgun (WGS) entry which is preliminary data.</text>
</comment>
<evidence type="ECO:0000256" key="15">
    <source>
        <dbReference type="ARBA" id="ARBA00032528"/>
    </source>
</evidence>
<sequence>MYSVPLEAVSHVRRVCSLYKRSLRNLESWYDHRPAYRYRAVLLRERFDKNKNEKDMRVAKQLIMKGEEELKEMSHWQPKKFCKSPGGSAFERAVVPPDWVLDYWSPEEKAQYPDYFARREQRKKEYIQWWEKQYGKSTQGSSH</sequence>
<comment type="similarity">
    <text evidence="3">Belongs to the complex I LYR family.</text>
</comment>
<feature type="domain" description="Complex 1 LYR protein" evidence="16">
    <location>
        <begin position="13"/>
        <end position="72"/>
    </location>
</feature>
<comment type="subunit">
    <text evidence="4">Mammalian complex I is composed of 45 different subunits.</text>
</comment>
<evidence type="ECO:0000256" key="8">
    <source>
        <dbReference type="ARBA" id="ARBA00022660"/>
    </source>
</evidence>
<dbReference type="OrthoDB" id="13598at2759"/>
<dbReference type="PANTHER" id="PTHR12868:SF0">
    <property type="entry name" value="NADH DEHYDROGENASE [UBIQUINONE] 1 BETA SUBCOMPLEX SUBUNIT 9"/>
    <property type="match status" value="1"/>
</dbReference>
<dbReference type="CDD" id="cd20263">
    <property type="entry name" value="Complex1_LYR_NDUFB9_LYRM3"/>
    <property type="match status" value="1"/>
</dbReference>
<dbReference type="GO" id="GO:0005743">
    <property type="term" value="C:mitochondrial inner membrane"/>
    <property type="evidence" value="ECO:0007669"/>
    <property type="project" value="UniProtKB-SubCell"/>
</dbReference>
<dbReference type="Pfam" id="PF05347">
    <property type="entry name" value="Complex1_LYR"/>
    <property type="match status" value="1"/>
</dbReference>
<accession>A0A8K0K192</accession>
<evidence type="ECO:0000256" key="10">
    <source>
        <dbReference type="ARBA" id="ARBA00022982"/>
    </source>
</evidence>
<evidence type="ECO:0000259" key="16">
    <source>
        <dbReference type="Pfam" id="PF05347"/>
    </source>
</evidence>
<evidence type="ECO:0000256" key="4">
    <source>
        <dbReference type="ARBA" id="ARBA00011790"/>
    </source>
</evidence>
<dbReference type="InterPro" id="IPR008011">
    <property type="entry name" value="Complex1_LYR_dom"/>
</dbReference>
<evidence type="ECO:0000256" key="11">
    <source>
        <dbReference type="ARBA" id="ARBA00022990"/>
    </source>
</evidence>
<protein>
    <recommendedName>
        <fullName evidence="5">NADH dehydrogenase [ubiquinone] 1 beta subcomplex subunit 9</fullName>
    </recommendedName>
    <alternativeName>
        <fullName evidence="14">Complex I-B22</fullName>
    </alternativeName>
    <alternativeName>
        <fullName evidence="15">NADH-ubiquinone oxidoreductase B22 subunit</fullName>
    </alternativeName>
</protein>
<keyword evidence="18" id="KW-1185">Reference proteome</keyword>
<evidence type="ECO:0000256" key="2">
    <source>
        <dbReference type="ARBA" id="ARBA00004443"/>
    </source>
</evidence>
<evidence type="ECO:0000256" key="5">
    <source>
        <dbReference type="ARBA" id="ARBA00018684"/>
    </source>
</evidence>
<dbReference type="PANTHER" id="PTHR12868">
    <property type="entry name" value="NADH-UBIQUINONE OXIDOREDUCTASE B22 SUBUNIT"/>
    <property type="match status" value="1"/>
</dbReference>
<name>A0A8K0K192_LADFU</name>
<dbReference type="InterPro" id="IPR033034">
    <property type="entry name" value="NDUFB9"/>
</dbReference>
<keyword evidence="12" id="KW-0496">Mitochondrion</keyword>
<proteinExistence type="inferred from homology"/>
<dbReference type="Proteomes" id="UP000792457">
    <property type="component" value="Unassembled WGS sequence"/>
</dbReference>
<dbReference type="AlphaFoldDB" id="A0A8K0K192"/>
<evidence type="ECO:0000256" key="14">
    <source>
        <dbReference type="ARBA" id="ARBA00030192"/>
    </source>
</evidence>
<dbReference type="EMBL" id="KZ308282">
    <property type="protein sequence ID" value="KAG8226456.1"/>
    <property type="molecule type" value="Genomic_DNA"/>
</dbReference>
<evidence type="ECO:0000256" key="3">
    <source>
        <dbReference type="ARBA" id="ARBA00009508"/>
    </source>
</evidence>
<evidence type="ECO:0000256" key="7">
    <source>
        <dbReference type="ARBA" id="ARBA00022553"/>
    </source>
</evidence>
<dbReference type="InterPro" id="IPR045292">
    <property type="entry name" value="Complex1_LYR_NDUFB9_LYRM3"/>
</dbReference>
<reference evidence="17" key="2">
    <citation type="submission" date="2017-10" db="EMBL/GenBank/DDBJ databases">
        <title>Ladona fulva Genome sequencing and assembly.</title>
        <authorList>
            <person name="Murali S."/>
            <person name="Richards S."/>
            <person name="Bandaranaike D."/>
            <person name="Bellair M."/>
            <person name="Blankenburg K."/>
            <person name="Chao H."/>
            <person name="Dinh H."/>
            <person name="Doddapaneni H."/>
            <person name="Dugan-Rocha S."/>
            <person name="Elkadiri S."/>
            <person name="Gnanaolivu R."/>
            <person name="Hernandez B."/>
            <person name="Skinner E."/>
            <person name="Javaid M."/>
            <person name="Lee S."/>
            <person name="Li M."/>
            <person name="Ming W."/>
            <person name="Munidasa M."/>
            <person name="Muniz J."/>
            <person name="Nguyen L."/>
            <person name="Hughes D."/>
            <person name="Osuji N."/>
            <person name="Pu L.-L."/>
            <person name="Puazo M."/>
            <person name="Qu C."/>
            <person name="Quiroz J."/>
            <person name="Raj R."/>
            <person name="Weissenberger G."/>
            <person name="Xin Y."/>
            <person name="Zou X."/>
            <person name="Han Y."/>
            <person name="Worley K."/>
            <person name="Muzny D."/>
            <person name="Gibbs R."/>
        </authorList>
    </citation>
    <scope>NUCLEOTIDE SEQUENCE</scope>
    <source>
        <strain evidence="17">Sampled in the wild</strain>
    </source>
</reference>
<evidence type="ECO:0000256" key="13">
    <source>
        <dbReference type="ARBA" id="ARBA00023136"/>
    </source>
</evidence>
<reference evidence="17" key="1">
    <citation type="submission" date="2013-04" db="EMBL/GenBank/DDBJ databases">
        <authorList>
            <person name="Qu J."/>
            <person name="Murali S.C."/>
            <person name="Bandaranaike D."/>
            <person name="Bellair M."/>
            <person name="Blankenburg K."/>
            <person name="Chao H."/>
            <person name="Dinh H."/>
            <person name="Doddapaneni H."/>
            <person name="Downs B."/>
            <person name="Dugan-Rocha S."/>
            <person name="Elkadiri S."/>
            <person name="Gnanaolivu R.D."/>
            <person name="Hernandez B."/>
            <person name="Javaid M."/>
            <person name="Jayaseelan J.C."/>
            <person name="Lee S."/>
            <person name="Li M."/>
            <person name="Ming W."/>
            <person name="Munidasa M."/>
            <person name="Muniz J."/>
            <person name="Nguyen L."/>
            <person name="Ongeri F."/>
            <person name="Osuji N."/>
            <person name="Pu L.-L."/>
            <person name="Puazo M."/>
            <person name="Qu C."/>
            <person name="Quiroz J."/>
            <person name="Raj R."/>
            <person name="Weissenberger G."/>
            <person name="Xin Y."/>
            <person name="Zou X."/>
            <person name="Han Y."/>
            <person name="Richards S."/>
            <person name="Worley K."/>
            <person name="Muzny D."/>
            <person name="Gibbs R."/>
        </authorList>
    </citation>
    <scope>NUCLEOTIDE SEQUENCE</scope>
    <source>
        <strain evidence="17">Sampled in the wild</strain>
    </source>
</reference>
<evidence type="ECO:0000256" key="12">
    <source>
        <dbReference type="ARBA" id="ARBA00023128"/>
    </source>
</evidence>
<evidence type="ECO:0000313" key="17">
    <source>
        <dbReference type="EMBL" id="KAG8226456.1"/>
    </source>
</evidence>
<keyword evidence="11" id="KW-0007">Acetylation</keyword>